<dbReference type="EMBL" id="JAASQV010000002">
    <property type="protein sequence ID" value="NIJ65738.1"/>
    <property type="molecule type" value="Genomic_DNA"/>
</dbReference>
<dbReference type="RefSeq" id="WP_279589418.1">
    <property type="nucleotide sequence ID" value="NZ_JAASQV010000002.1"/>
</dbReference>
<organism evidence="1 2">
    <name type="scientific">Sphingomonas leidyi</name>
    <dbReference type="NCBI Taxonomy" id="68569"/>
    <lineage>
        <taxon>Bacteria</taxon>
        <taxon>Pseudomonadati</taxon>
        <taxon>Pseudomonadota</taxon>
        <taxon>Alphaproteobacteria</taxon>
        <taxon>Sphingomonadales</taxon>
        <taxon>Sphingomonadaceae</taxon>
        <taxon>Sphingomonas</taxon>
    </lineage>
</organism>
<gene>
    <name evidence="1" type="ORF">FHR20_002700</name>
</gene>
<protein>
    <submittedName>
        <fullName evidence="1">Uncharacterized protein</fullName>
    </submittedName>
</protein>
<keyword evidence="2" id="KW-1185">Reference proteome</keyword>
<dbReference type="Proteomes" id="UP000564677">
    <property type="component" value="Unassembled WGS sequence"/>
</dbReference>
<reference evidence="1 2" key="1">
    <citation type="submission" date="2020-03" db="EMBL/GenBank/DDBJ databases">
        <title>Genomic Encyclopedia of Type Strains, Phase IV (KMG-IV): sequencing the most valuable type-strain genomes for metagenomic binning, comparative biology and taxonomic classification.</title>
        <authorList>
            <person name="Goeker M."/>
        </authorList>
    </citation>
    <scope>NUCLEOTIDE SEQUENCE [LARGE SCALE GENOMIC DNA]</scope>
    <source>
        <strain evidence="1 2">DSM 4733</strain>
    </source>
</reference>
<name>A0A7X5V0V5_9SPHN</name>
<comment type="caution">
    <text evidence="1">The sequence shown here is derived from an EMBL/GenBank/DDBJ whole genome shotgun (WGS) entry which is preliminary data.</text>
</comment>
<sequence length="42" mass="4632">MELIATKIRGRFVGTIRRVDPKGALAAVRAMFTESPGRCRAK</sequence>
<proteinExistence type="predicted"/>
<evidence type="ECO:0000313" key="2">
    <source>
        <dbReference type="Proteomes" id="UP000564677"/>
    </source>
</evidence>
<accession>A0A7X5V0V5</accession>
<dbReference type="AlphaFoldDB" id="A0A7X5V0V5"/>
<evidence type="ECO:0000313" key="1">
    <source>
        <dbReference type="EMBL" id="NIJ65738.1"/>
    </source>
</evidence>